<dbReference type="Pfam" id="PF13347">
    <property type="entry name" value="MFS_2"/>
    <property type="match status" value="1"/>
</dbReference>
<evidence type="ECO:0000313" key="4">
    <source>
        <dbReference type="Proteomes" id="UP000297737"/>
    </source>
</evidence>
<dbReference type="InterPro" id="IPR039672">
    <property type="entry name" value="MFS_2"/>
</dbReference>
<feature type="transmembrane region" description="Helical" evidence="2">
    <location>
        <begin position="327"/>
        <end position="350"/>
    </location>
</feature>
<feature type="transmembrane region" description="Helical" evidence="2">
    <location>
        <begin position="111"/>
        <end position="135"/>
    </location>
</feature>
<feature type="transmembrane region" description="Helical" evidence="2">
    <location>
        <begin position="182"/>
        <end position="202"/>
    </location>
</feature>
<organism evidence="3 4">
    <name type="scientific">Glacieibacterium arshaanense</name>
    <dbReference type="NCBI Taxonomy" id="2511025"/>
    <lineage>
        <taxon>Bacteria</taxon>
        <taxon>Pseudomonadati</taxon>
        <taxon>Pseudomonadota</taxon>
        <taxon>Alphaproteobacteria</taxon>
        <taxon>Sphingomonadales</taxon>
        <taxon>Sphingosinicellaceae</taxon>
        <taxon>Glacieibacterium</taxon>
    </lineage>
</organism>
<dbReference type="RefSeq" id="WP_135244922.1">
    <property type="nucleotide sequence ID" value="NZ_SIHO01000001.1"/>
</dbReference>
<feature type="transmembrane region" description="Helical" evidence="2">
    <location>
        <begin position="379"/>
        <end position="398"/>
    </location>
</feature>
<feature type="transmembrane region" description="Helical" evidence="2">
    <location>
        <begin position="41"/>
        <end position="62"/>
    </location>
</feature>
<dbReference type="GO" id="GO:0015293">
    <property type="term" value="F:symporter activity"/>
    <property type="evidence" value="ECO:0007669"/>
    <property type="project" value="InterPro"/>
</dbReference>
<comment type="similarity">
    <text evidence="1">Belongs to the sodium:galactoside symporter (TC 2.A.2) family.</text>
</comment>
<dbReference type="PANTHER" id="PTHR11328">
    <property type="entry name" value="MAJOR FACILITATOR SUPERFAMILY DOMAIN-CONTAINING PROTEIN"/>
    <property type="match status" value="1"/>
</dbReference>
<keyword evidence="2" id="KW-0472">Membrane</keyword>
<accession>A0A4Y9ESL1</accession>
<protein>
    <submittedName>
        <fullName evidence="3">MFS transporter</fullName>
    </submittedName>
</protein>
<dbReference type="Gene3D" id="1.20.1250.20">
    <property type="entry name" value="MFS general substrate transporter like domains"/>
    <property type="match status" value="2"/>
</dbReference>
<comment type="caution">
    <text evidence="3">The sequence shown here is derived from an EMBL/GenBank/DDBJ whole genome shotgun (WGS) entry which is preliminary data.</text>
</comment>
<dbReference type="InterPro" id="IPR036259">
    <property type="entry name" value="MFS_trans_sf"/>
</dbReference>
<dbReference type="SUPFAM" id="SSF103473">
    <property type="entry name" value="MFS general substrate transporter"/>
    <property type="match status" value="1"/>
</dbReference>
<sequence>MSVPAALRPPLLAGYASGGIAAGVSAMVPSVLLLYFMTQILVLPVGLASIAILLPKAVIIFFDPYIGRRSDQSRSRWGRRAPFMAAGALLCTLSFTALFCLPRLATDAATFVAVSAAYLAASLAWSMFGVPWTALPAEITPAPTERARLLGWRMMFVFGGMILGAAGGPVLVAKLGGGAPGYVGMALTIAPVLAISMSVTAYTARRVARSAVAPPPAAPVAMRAALPVIARFAPFAVTLGLNLLAVIGMSAFMSGAPYFIVQGLGRSEVDVAALLVAQLAASFVSMPAWGRLLPRLGFPVTLTAALGSGIGGALLVALGAHDGGWPLVLGGGALFGIGAGGIQITGLAGLTEAIDRLTEQQGVALGGTMTGLWTASERIGYALGPAVVAGILASGGFVSGAGRALQSPDALATCRMVMLYGAAPAFAVAAALALTAPAYRRLAR</sequence>
<feature type="transmembrane region" description="Helical" evidence="2">
    <location>
        <begin position="83"/>
        <end position="105"/>
    </location>
</feature>
<dbReference type="GO" id="GO:0008643">
    <property type="term" value="P:carbohydrate transport"/>
    <property type="evidence" value="ECO:0007669"/>
    <property type="project" value="InterPro"/>
</dbReference>
<feature type="transmembrane region" description="Helical" evidence="2">
    <location>
        <begin position="296"/>
        <end position="321"/>
    </location>
</feature>
<dbReference type="GO" id="GO:0005886">
    <property type="term" value="C:plasma membrane"/>
    <property type="evidence" value="ECO:0007669"/>
    <property type="project" value="TreeGrafter"/>
</dbReference>
<dbReference type="PANTHER" id="PTHR11328:SF24">
    <property type="entry name" value="MAJOR FACILITATOR SUPERFAMILY (MFS) PROFILE DOMAIN-CONTAINING PROTEIN"/>
    <property type="match status" value="1"/>
</dbReference>
<keyword evidence="4" id="KW-1185">Reference proteome</keyword>
<feature type="transmembrane region" description="Helical" evidence="2">
    <location>
        <begin position="271"/>
        <end position="289"/>
    </location>
</feature>
<feature type="transmembrane region" description="Helical" evidence="2">
    <location>
        <begin position="418"/>
        <end position="439"/>
    </location>
</feature>
<name>A0A4Y9ESL1_9SPHN</name>
<keyword evidence="2" id="KW-1133">Transmembrane helix</keyword>
<feature type="transmembrane region" description="Helical" evidence="2">
    <location>
        <begin position="232"/>
        <end position="259"/>
    </location>
</feature>
<gene>
    <name evidence="3" type="ORF">EUV02_04095</name>
</gene>
<dbReference type="Proteomes" id="UP000297737">
    <property type="component" value="Unassembled WGS sequence"/>
</dbReference>
<feature type="transmembrane region" description="Helical" evidence="2">
    <location>
        <begin position="12"/>
        <end position="35"/>
    </location>
</feature>
<feature type="transmembrane region" description="Helical" evidence="2">
    <location>
        <begin position="156"/>
        <end position="176"/>
    </location>
</feature>
<reference evidence="3 4" key="1">
    <citation type="submission" date="2019-02" db="EMBL/GenBank/DDBJ databases">
        <title>Polymorphobacter sp. isolated from the lake at the Tibet of China.</title>
        <authorList>
            <person name="Li A."/>
        </authorList>
    </citation>
    <scope>NUCLEOTIDE SEQUENCE [LARGE SCALE GENOMIC DNA]</scope>
    <source>
        <strain evidence="3 4">DJ1R-1</strain>
    </source>
</reference>
<dbReference type="OrthoDB" id="9764596at2"/>
<evidence type="ECO:0000256" key="2">
    <source>
        <dbReference type="SAM" id="Phobius"/>
    </source>
</evidence>
<evidence type="ECO:0000256" key="1">
    <source>
        <dbReference type="ARBA" id="ARBA00009617"/>
    </source>
</evidence>
<proteinExistence type="inferred from homology"/>
<dbReference type="AlphaFoldDB" id="A0A4Y9ESL1"/>
<dbReference type="EMBL" id="SIHO01000001">
    <property type="protein sequence ID" value="TFU06199.1"/>
    <property type="molecule type" value="Genomic_DNA"/>
</dbReference>
<evidence type="ECO:0000313" key="3">
    <source>
        <dbReference type="EMBL" id="TFU06199.1"/>
    </source>
</evidence>
<keyword evidence="2" id="KW-0812">Transmembrane</keyword>